<dbReference type="Proteomes" id="UP000620224">
    <property type="component" value="Unassembled WGS sequence"/>
</dbReference>
<organism evidence="1 2">
    <name type="scientific">Streptomyces lucensis JCM 4490</name>
    <dbReference type="NCBI Taxonomy" id="1306176"/>
    <lineage>
        <taxon>Bacteria</taxon>
        <taxon>Bacillati</taxon>
        <taxon>Actinomycetota</taxon>
        <taxon>Actinomycetes</taxon>
        <taxon>Kitasatosporales</taxon>
        <taxon>Streptomycetaceae</taxon>
        <taxon>Streptomyces</taxon>
    </lineage>
</organism>
<evidence type="ECO:0000313" key="2">
    <source>
        <dbReference type="Proteomes" id="UP000620224"/>
    </source>
</evidence>
<accession>A0A918JAY3</accession>
<dbReference type="AlphaFoldDB" id="A0A918JAY3"/>
<sequence length="143" mass="15615">MDRHGNLIEATVRLWHDDSAGRGMSEAETVALVQELAELALHRVAPLPTGPAPVGTRSAGAWEAAALVITLRTGPALVRSLIELLQDWVRRRDSGSIEVKLGEHELRLTSTGRAEQREAIERFFTSVEQDGDAARPRESGDRG</sequence>
<protein>
    <submittedName>
        <fullName evidence="1">Uncharacterized protein</fullName>
    </submittedName>
</protein>
<name>A0A918JAY3_9ACTN</name>
<proteinExistence type="predicted"/>
<comment type="caution">
    <text evidence="1">The sequence shown here is derived from an EMBL/GenBank/DDBJ whole genome shotgun (WGS) entry which is preliminary data.</text>
</comment>
<reference evidence="1 2" key="1">
    <citation type="journal article" date="2014" name="Int. J. Syst. Evol. Microbiol.">
        <title>Complete genome sequence of Corynebacterium casei LMG S-19264T (=DSM 44701T), isolated from a smear-ripened cheese.</title>
        <authorList>
            <consortium name="US DOE Joint Genome Institute (JGI-PGF)"/>
            <person name="Walter F."/>
            <person name="Albersmeier A."/>
            <person name="Kalinowski J."/>
            <person name="Ruckert C."/>
        </authorList>
    </citation>
    <scope>NUCLEOTIDE SEQUENCE [LARGE SCALE GENOMIC DNA]</scope>
    <source>
        <strain evidence="1 2">JCM 4490</strain>
    </source>
</reference>
<keyword evidence="2" id="KW-1185">Reference proteome</keyword>
<gene>
    <name evidence="1" type="ORF">GCM10010503_35810</name>
</gene>
<dbReference type="EMBL" id="BMUE01000007">
    <property type="protein sequence ID" value="GGW55568.1"/>
    <property type="molecule type" value="Genomic_DNA"/>
</dbReference>
<evidence type="ECO:0000313" key="1">
    <source>
        <dbReference type="EMBL" id="GGW55568.1"/>
    </source>
</evidence>